<sequence>MAAAFLTGHPWLQLFIGGIGWLIGTFAAKAFTDSKRMAISLIHSSNPGLEYSLDLLEKPDLNIVEQMQLERIASNPVSFPRRGVYSGIGAYLGVLLLATGVNYGWSAWRETGKGPDKGTSQGHVRRPTAGITVPKFSFASVEVTPPDYTGLPGRRSSDLNISSVIGSAVEWTVRFDREEGVAVRIANSRGEEVNLKKTRDGFAHKDLITGTGLYAIRAYWKDSLVYQSDFYKMEALPDLAPRIEPASKELYRYHLLSDPKTIRVSASIADDFRVKQAFIVATVARGSGENVKFREVRMPLVPANFKEARVQKTIDLNALDFAPGDELYYYWAAVDNREPEENFTKSDTYFVVFKDTAKVEEAQLATMAVNIMPEYFRSQRQIIIDTEKLIAKRKKLKAKDFNAASNEIGFDQKVLRLRYGQYLGEEFETSIGGGDHPAAEDGGNVIDAFTHHSDGHGEGAEAHVGEPAGEHAHTHAHKPPGEKDPLTALMEQYTHSHDDAETNTFYEQSTRSLLKMALEQMWQSELHLRTYQPEKALPFEHKALEYLKTAQQKARTYVKKSGYDPPPIKEREKRLTGELTEMASKWDYTKRFDAKQTADLAAALLGYLEKGTLSRAEQGRLARLGMELTQRLIESGPFNGGLQNWDMIAALQKLTGGHKLTARETVVLKRGLYGRAGGTLKSRPGWAAEKKLEAAFWKALR</sequence>
<accession>A0AAU8FH08</accession>
<keyword evidence="2" id="KW-1133">Transmembrane helix</keyword>
<dbReference type="EMBL" id="CP159289">
    <property type="protein sequence ID" value="XCH23178.1"/>
    <property type="molecule type" value="Genomic_DNA"/>
</dbReference>
<evidence type="ECO:0000256" key="1">
    <source>
        <dbReference type="SAM" id="MobiDB-lite"/>
    </source>
</evidence>
<feature type="region of interest" description="Disordered" evidence="1">
    <location>
        <begin position="453"/>
        <end position="485"/>
    </location>
</feature>
<feature type="transmembrane region" description="Helical" evidence="2">
    <location>
        <begin position="12"/>
        <end position="31"/>
    </location>
</feature>
<dbReference type="AlphaFoldDB" id="A0AAU8FH08"/>
<organism evidence="3">
    <name type="scientific">Dyadobacter sp. 676</name>
    <dbReference type="NCBI Taxonomy" id="3088362"/>
    <lineage>
        <taxon>Bacteria</taxon>
        <taxon>Pseudomonadati</taxon>
        <taxon>Bacteroidota</taxon>
        <taxon>Cytophagia</taxon>
        <taxon>Cytophagales</taxon>
        <taxon>Spirosomataceae</taxon>
        <taxon>Dyadobacter</taxon>
    </lineage>
</organism>
<gene>
    <name evidence="3" type="ORF">ABV298_23025</name>
</gene>
<evidence type="ECO:0000313" key="3">
    <source>
        <dbReference type="EMBL" id="XCH23178.1"/>
    </source>
</evidence>
<evidence type="ECO:0008006" key="4">
    <source>
        <dbReference type="Google" id="ProtNLM"/>
    </source>
</evidence>
<protein>
    <recommendedName>
        <fullName evidence="4">DUF4175 domain-containing protein</fullName>
    </recommendedName>
</protein>
<dbReference type="RefSeq" id="WP_353718504.1">
    <property type="nucleotide sequence ID" value="NZ_CP159289.1"/>
</dbReference>
<feature type="transmembrane region" description="Helical" evidence="2">
    <location>
        <begin position="84"/>
        <end position="105"/>
    </location>
</feature>
<name>A0AAU8FH08_9BACT</name>
<keyword evidence="2" id="KW-0472">Membrane</keyword>
<reference evidence="3" key="1">
    <citation type="submission" date="2024-06" db="EMBL/GenBank/DDBJ databases">
        <title>Sequencing and assembly of the genome of Dyadobacter sp. strain 676, a symbiont of Cyamopsis tetragonoloba.</title>
        <authorList>
            <person name="Guro P."/>
            <person name="Sazanova A."/>
            <person name="Kuznetsova I."/>
            <person name="Belimov A."/>
            <person name="Safronova V."/>
        </authorList>
    </citation>
    <scope>NUCLEOTIDE SEQUENCE</scope>
    <source>
        <strain evidence="3">676</strain>
    </source>
</reference>
<evidence type="ECO:0000256" key="2">
    <source>
        <dbReference type="SAM" id="Phobius"/>
    </source>
</evidence>
<keyword evidence="2" id="KW-0812">Transmembrane</keyword>
<proteinExistence type="predicted"/>